<sequence>MKPFPGPVSSSSSSSIFPSASTLIARFLRSNGFTDTLNVFIREAGLPPDVGLGSSTCAAEADDGWTIEEVIQEKKTFDKALKFERYRDDEGSVSQKWSVPAPYKPTIIQTPSCSNMLSVSVETWQCSSGSEGRLCPYIVATGADRRLTLFELTGSHEAAASFAGISDSPVLSYVSVRNGKYLLATNMSGQLLLLDGSVVLDKRKDHAKYVVKVAAYEKESSLLVATAGWDAKVLIYSLSLSGESPLAIGEPVANVRLETSPESILFVQNPDTDDLMLLASRRDSTYLYYYGLPGPVGVAVRERNTPYQCRLRGKQNLAPHSNTWAAFSPSCLALSPHDPGLVAVALSTLPHMKIMIVRLLFPSPDGVDTTNIEEAPGSSETQISQALEALTLQNREDAAIIIQANTLAPQTPYSIPQVVWRPDGSGLWVNGDDGLIRGIEAKTGKLVATLEDGHETGSTIRSIWAGWVNTVCNETEREEWLVSGGFDKRLIIWRAQ</sequence>
<proteinExistence type="predicted"/>
<comment type="caution">
    <text evidence="1">The sequence shown here is derived from an EMBL/GenBank/DDBJ whole genome shotgun (WGS) entry which is preliminary data.</text>
</comment>
<name>A0A232LWR0_9EURO</name>
<dbReference type="InterPro" id="IPR001680">
    <property type="entry name" value="WD40_rpt"/>
</dbReference>
<keyword evidence="2" id="KW-1185">Reference proteome</keyword>
<dbReference type="SUPFAM" id="SSF50978">
    <property type="entry name" value="WD40 repeat-like"/>
    <property type="match status" value="1"/>
</dbReference>
<organism evidence="1 2">
    <name type="scientific">Elaphomyces granulatus</name>
    <dbReference type="NCBI Taxonomy" id="519963"/>
    <lineage>
        <taxon>Eukaryota</taxon>
        <taxon>Fungi</taxon>
        <taxon>Dikarya</taxon>
        <taxon>Ascomycota</taxon>
        <taxon>Pezizomycotina</taxon>
        <taxon>Eurotiomycetes</taxon>
        <taxon>Eurotiomycetidae</taxon>
        <taxon>Eurotiales</taxon>
        <taxon>Elaphomycetaceae</taxon>
        <taxon>Elaphomyces</taxon>
    </lineage>
</organism>
<dbReference type="Proteomes" id="UP000243515">
    <property type="component" value="Unassembled WGS sequence"/>
</dbReference>
<evidence type="ECO:0000313" key="1">
    <source>
        <dbReference type="EMBL" id="OXV08552.1"/>
    </source>
</evidence>
<dbReference type="SMART" id="SM00320">
    <property type="entry name" value="WD40"/>
    <property type="match status" value="2"/>
</dbReference>
<reference evidence="1 2" key="1">
    <citation type="journal article" date="2015" name="Environ. Microbiol.">
        <title>Metagenome sequence of Elaphomyces granulatus from sporocarp tissue reveals Ascomycota ectomycorrhizal fingerprints of genome expansion and a Proteobacteria-rich microbiome.</title>
        <authorList>
            <person name="Quandt C.A."/>
            <person name="Kohler A."/>
            <person name="Hesse C.N."/>
            <person name="Sharpton T.J."/>
            <person name="Martin F."/>
            <person name="Spatafora J.W."/>
        </authorList>
    </citation>
    <scope>NUCLEOTIDE SEQUENCE [LARGE SCALE GENOMIC DNA]</scope>
    <source>
        <strain evidence="1 2">OSC145934</strain>
    </source>
</reference>
<dbReference type="EMBL" id="NPHW01004047">
    <property type="protein sequence ID" value="OXV08552.1"/>
    <property type="molecule type" value="Genomic_DNA"/>
</dbReference>
<dbReference type="InterPro" id="IPR036322">
    <property type="entry name" value="WD40_repeat_dom_sf"/>
</dbReference>
<dbReference type="AlphaFoldDB" id="A0A232LWR0"/>
<accession>A0A232LWR0</accession>
<dbReference type="OrthoDB" id="1932312at2759"/>
<evidence type="ECO:0000313" key="2">
    <source>
        <dbReference type="Proteomes" id="UP000243515"/>
    </source>
</evidence>
<gene>
    <name evidence="1" type="ORF">Egran_03685</name>
</gene>
<dbReference type="Gene3D" id="2.130.10.10">
    <property type="entry name" value="YVTN repeat-like/Quinoprotein amine dehydrogenase"/>
    <property type="match status" value="1"/>
</dbReference>
<dbReference type="InterPro" id="IPR006594">
    <property type="entry name" value="LisH"/>
</dbReference>
<protein>
    <submittedName>
        <fullName evidence="1">Uncharacterized protein</fullName>
    </submittedName>
</protein>
<dbReference type="PROSITE" id="PS50896">
    <property type="entry name" value="LISH"/>
    <property type="match status" value="1"/>
</dbReference>
<dbReference type="InterPro" id="IPR015943">
    <property type="entry name" value="WD40/YVTN_repeat-like_dom_sf"/>
</dbReference>